<evidence type="ECO:0000256" key="1">
    <source>
        <dbReference type="ARBA" id="ARBA00022857"/>
    </source>
</evidence>
<proteinExistence type="predicted"/>
<dbReference type="PANTHER" id="PTHR43296:SF2">
    <property type="entry name" value="PEROXISOMAL 2,4-DIENOYL-COA REDUCTASE [(3E)-ENOYL-COA-PRODUCING]"/>
    <property type="match status" value="1"/>
</dbReference>
<keyword evidence="6" id="KW-1185">Reference proteome</keyword>
<accession>A0A6H2GXH5</accession>
<dbReference type="SMART" id="SM00822">
    <property type="entry name" value="PKS_KR"/>
    <property type="match status" value="1"/>
</dbReference>
<dbReference type="InterPro" id="IPR057326">
    <property type="entry name" value="KR_dom"/>
</dbReference>
<dbReference type="Proteomes" id="UP000502136">
    <property type="component" value="Chromosome"/>
</dbReference>
<name>A0A6H2GXH5_9BACL</name>
<dbReference type="KEGG" id="palr:HGI30_11575"/>
<dbReference type="InterPro" id="IPR045017">
    <property type="entry name" value="DECR2-like"/>
</dbReference>
<evidence type="ECO:0000313" key="5">
    <source>
        <dbReference type="EMBL" id="QJC52133.1"/>
    </source>
</evidence>
<gene>
    <name evidence="5" type="ORF">HGI30_11575</name>
</gene>
<dbReference type="PANTHER" id="PTHR43296">
    <property type="entry name" value="PEROXISOMAL 2,4-DIENOYL-COA REDUCTASE"/>
    <property type="match status" value="1"/>
</dbReference>
<evidence type="ECO:0000256" key="2">
    <source>
        <dbReference type="ARBA" id="ARBA00023002"/>
    </source>
</evidence>
<keyword evidence="2" id="KW-0560">Oxidoreductase</keyword>
<evidence type="ECO:0000256" key="3">
    <source>
        <dbReference type="SAM" id="MobiDB-lite"/>
    </source>
</evidence>
<feature type="region of interest" description="Disordered" evidence="3">
    <location>
        <begin position="1"/>
        <end position="25"/>
    </location>
</feature>
<dbReference type="PRINTS" id="PR00081">
    <property type="entry name" value="GDHRDH"/>
</dbReference>
<reference evidence="5 6" key="1">
    <citation type="submission" date="2020-04" db="EMBL/GenBank/DDBJ databases">
        <title>Novel Paenibacillus strain UniB2 isolated from commercial digestive syrup.</title>
        <authorList>
            <person name="Thorat V."/>
            <person name="Kirdat K."/>
            <person name="Tiwarekar B."/>
            <person name="Yadav A."/>
        </authorList>
    </citation>
    <scope>NUCLEOTIDE SEQUENCE [LARGE SCALE GENOMIC DNA]</scope>
    <source>
        <strain evidence="5 6">UniB2</strain>
    </source>
</reference>
<dbReference type="GO" id="GO:0009062">
    <property type="term" value="P:fatty acid catabolic process"/>
    <property type="evidence" value="ECO:0007669"/>
    <property type="project" value="InterPro"/>
</dbReference>
<dbReference type="PRINTS" id="PR00080">
    <property type="entry name" value="SDRFAMILY"/>
</dbReference>
<dbReference type="EMBL" id="CP051428">
    <property type="protein sequence ID" value="QJC52133.1"/>
    <property type="molecule type" value="Genomic_DNA"/>
</dbReference>
<feature type="domain" description="Ketoreductase" evidence="4">
    <location>
        <begin position="35"/>
        <end position="210"/>
    </location>
</feature>
<protein>
    <submittedName>
        <fullName evidence="5">SDR family oxidoreductase</fullName>
    </submittedName>
</protein>
<dbReference type="CDD" id="cd05369">
    <property type="entry name" value="TER_DECR_SDR_a"/>
    <property type="match status" value="1"/>
</dbReference>
<dbReference type="AlphaFoldDB" id="A0A6H2GXH5"/>
<evidence type="ECO:0000259" key="4">
    <source>
        <dbReference type="SMART" id="SM00822"/>
    </source>
</evidence>
<dbReference type="FunFam" id="3.40.50.720:FF:000084">
    <property type="entry name" value="Short-chain dehydrogenase reductase"/>
    <property type="match status" value="1"/>
</dbReference>
<evidence type="ECO:0000313" key="6">
    <source>
        <dbReference type="Proteomes" id="UP000502136"/>
    </source>
</evidence>
<dbReference type="Pfam" id="PF13561">
    <property type="entry name" value="adh_short_C2"/>
    <property type="match status" value="1"/>
</dbReference>
<sequence>MEAEPQRQAGAGSPSGPGSNAGASGPFRADLLADKTILVTGGATGLGRAMAEGFGQLGARVALAGRREEKLREAEAALSAAGCEVFVHACDVRDPEAVAKLADALETRFGGIDVLVNNAAGNFISPTERLSHRAVDAVLNIVLHGTFYATLEFGKRWIAAGRPATVLNIVTTYAETGSAYVVPSAAAKAGVLAMTRSLAVEWARYGIRHVAIAPGPFPTEGAWSRLLPTPELAQGMIDRIPLQRVGSKEELADLAAYLVSDYAAYLNGECVTIDGGEWLQGAGQFNGLLEVTGPQWDQLAELSRKGGK</sequence>
<dbReference type="GO" id="GO:0008670">
    <property type="term" value="F:2,4-dienoyl-CoA reductase (NADPH) activity"/>
    <property type="evidence" value="ECO:0007669"/>
    <property type="project" value="InterPro"/>
</dbReference>
<organism evidence="5 6">
    <name type="scientific">Paenibacillus albicereus</name>
    <dbReference type="NCBI Taxonomy" id="2726185"/>
    <lineage>
        <taxon>Bacteria</taxon>
        <taxon>Bacillati</taxon>
        <taxon>Bacillota</taxon>
        <taxon>Bacilli</taxon>
        <taxon>Bacillales</taxon>
        <taxon>Paenibacillaceae</taxon>
        <taxon>Paenibacillus</taxon>
    </lineage>
</organism>
<dbReference type="InterPro" id="IPR036291">
    <property type="entry name" value="NAD(P)-bd_dom_sf"/>
</dbReference>
<dbReference type="Gene3D" id="3.40.50.720">
    <property type="entry name" value="NAD(P)-binding Rossmann-like Domain"/>
    <property type="match status" value="1"/>
</dbReference>
<dbReference type="InterPro" id="IPR002347">
    <property type="entry name" value="SDR_fam"/>
</dbReference>
<dbReference type="SUPFAM" id="SSF51735">
    <property type="entry name" value="NAD(P)-binding Rossmann-fold domains"/>
    <property type="match status" value="1"/>
</dbReference>
<keyword evidence="1" id="KW-0521">NADP</keyword>
<dbReference type="GO" id="GO:0008206">
    <property type="term" value="P:bile acid metabolic process"/>
    <property type="evidence" value="ECO:0007669"/>
    <property type="project" value="UniProtKB-ARBA"/>
</dbReference>
<feature type="compositionally biased region" description="Low complexity" evidence="3">
    <location>
        <begin position="9"/>
        <end position="25"/>
    </location>
</feature>